<comment type="similarity">
    <text evidence="3">Belongs to the [NiFe]/[NiFeSe] hydrogenase large subunit family.</text>
</comment>
<feature type="binding site" evidence="8">
    <location>
        <position position="41"/>
    </location>
    <ligand>
        <name>Mg(2+)</name>
        <dbReference type="ChEBI" id="CHEBI:18420"/>
    </ligand>
</feature>
<evidence type="ECO:0000256" key="5">
    <source>
        <dbReference type="ARBA" id="ARBA00022596"/>
    </source>
</evidence>
<organism evidence="9 10">
    <name type="scientific">Lucifera butyrica</name>
    <dbReference type="NCBI Taxonomy" id="1351585"/>
    <lineage>
        <taxon>Bacteria</taxon>
        <taxon>Bacillati</taxon>
        <taxon>Bacillota</taxon>
        <taxon>Negativicutes</taxon>
        <taxon>Veillonellales</taxon>
        <taxon>Veillonellaceae</taxon>
        <taxon>Lucifera</taxon>
    </lineage>
</organism>
<comment type="cofactor">
    <cofactor evidence="1 8">
        <name>Ni(2+)</name>
        <dbReference type="ChEBI" id="CHEBI:49786"/>
    </cofactor>
</comment>
<comment type="subcellular location">
    <subcellularLocation>
        <location evidence="2">Cell envelope</location>
    </subcellularLocation>
</comment>
<keyword evidence="10" id="KW-1185">Reference proteome</keyword>
<accession>A0A498R6P7</accession>
<proteinExistence type="inferred from homology"/>
<gene>
    <name evidence="9" type="ORF">LUCI_1153</name>
</gene>
<dbReference type="InterPro" id="IPR050867">
    <property type="entry name" value="NiFe/NiFeSe_hydrgnase_LSU"/>
</dbReference>
<dbReference type="PANTHER" id="PTHR42958">
    <property type="entry name" value="HYDROGENASE-2 LARGE CHAIN"/>
    <property type="match status" value="1"/>
</dbReference>
<dbReference type="EMBL" id="UPPP01000060">
    <property type="protein sequence ID" value="VBB05942.1"/>
    <property type="molecule type" value="Genomic_DNA"/>
</dbReference>
<dbReference type="InterPro" id="IPR001501">
    <property type="entry name" value="Ni-dep_hyd_lsu"/>
</dbReference>
<evidence type="ECO:0000256" key="3">
    <source>
        <dbReference type="ARBA" id="ARBA00009292"/>
    </source>
</evidence>
<dbReference type="InterPro" id="IPR018194">
    <property type="entry name" value="Ni-dep_hyd_lsu_Ni_BS"/>
</dbReference>
<feature type="binding site" evidence="8">
    <location>
        <position position="448"/>
    </location>
    <ligand>
        <name>Ni(2+)</name>
        <dbReference type="ChEBI" id="CHEBI:49786"/>
    </ligand>
</feature>
<feature type="binding site" evidence="8">
    <location>
        <position position="63"/>
    </location>
    <ligand>
        <name>Fe cation</name>
        <dbReference type="ChEBI" id="CHEBI:24875"/>
    </ligand>
</feature>
<comment type="subunit">
    <text evidence="4">Heterodimer of a large and a small subunit.</text>
</comment>
<dbReference type="SUPFAM" id="SSF56762">
    <property type="entry name" value="HydB/Nqo4-like"/>
    <property type="match status" value="1"/>
</dbReference>
<feature type="binding site" evidence="8">
    <location>
        <position position="451"/>
    </location>
    <ligand>
        <name>Fe cation</name>
        <dbReference type="ChEBI" id="CHEBI:24875"/>
    </ligand>
</feature>
<evidence type="ECO:0000256" key="4">
    <source>
        <dbReference type="ARBA" id="ARBA00011771"/>
    </source>
</evidence>
<evidence type="ECO:0000256" key="7">
    <source>
        <dbReference type="ARBA" id="ARBA00023002"/>
    </source>
</evidence>
<dbReference type="OrthoDB" id="9761717at2"/>
<dbReference type="PROSITE" id="PS00507">
    <property type="entry name" value="NI_HGENASE_L_1"/>
    <property type="match status" value="1"/>
</dbReference>
<protein>
    <submittedName>
        <fullName evidence="9">Nickel-dependent hydrogenases large subunit signature 1</fullName>
    </submittedName>
</protein>
<keyword evidence="8" id="KW-0460">Magnesium</keyword>
<evidence type="ECO:0000313" key="9">
    <source>
        <dbReference type="EMBL" id="VBB05942.1"/>
    </source>
</evidence>
<dbReference type="GO" id="GO:0008901">
    <property type="term" value="F:ferredoxin hydrogenase activity"/>
    <property type="evidence" value="ECO:0007669"/>
    <property type="project" value="InterPro"/>
</dbReference>
<evidence type="ECO:0000313" key="10">
    <source>
        <dbReference type="Proteomes" id="UP000277811"/>
    </source>
</evidence>
<dbReference type="GO" id="GO:0016151">
    <property type="term" value="F:nickel cation binding"/>
    <property type="evidence" value="ECO:0007669"/>
    <property type="project" value="InterPro"/>
</dbReference>
<keyword evidence="6 8" id="KW-0479">Metal-binding</keyword>
<comment type="cofactor">
    <cofactor evidence="8">
        <name>Fe cation</name>
        <dbReference type="ChEBI" id="CHEBI:24875"/>
    </cofactor>
</comment>
<dbReference type="Proteomes" id="UP000277811">
    <property type="component" value="Unassembled WGS sequence"/>
</dbReference>
<dbReference type="GO" id="GO:0030313">
    <property type="term" value="C:cell envelope"/>
    <property type="evidence" value="ECO:0007669"/>
    <property type="project" value="UniProtKB-SubCell"/>
</dbReference>
<evidence type="ECO:0000256" key="8">
    <source>
        <dbReference type="PIRSR" id="PIRSR601501-1"/>
    </source>
</evidence>
<dbReference type="InterPro" id="IPR029014">
    <property type="entry name" value="NiFe-Hase_large"/>
</dbReference>
<feature type="binding site" evidence="8">
    <location>
        <position position="63"/>
    </location>
    <ligand>
        <name>Ni(2+)</name>
        <dbReference type="ChEBI" id="CHEBI:49786"/>
    </ligand>
</feature>
<feature type="binding site" evidence="8">
    <location>
        <position position="60"/>
    </location>
    <ligand>
        <name>Ni(2+)</name>
        <dbReference type="ChEBI" id="CHEBI:49786"/>
    </ligand>
</feature>
<dbReference type="RefSeq" id="WP_122626903.1">
    <property type="nucleotide sequence ID" value="NZ_UPPP01000060.1"/>
</dbReference>
<evidence type="ECO:0000256" key="2">
    <source>
        <dbReference type="ARBA" id="ARBA00004196"/>
    </source>
</evidence>
<evidence type="ECO:0000256" key="6">
    <source>
        <dbReference type="ARBA" id="ARBA00022723"/>
    </source>
</evidence>
<dbReference type="Pfam" id="PF00374">
    <property type="entry name" value="NiFeSe_Hases"/>
    <property type="match status" value="3"/>
</dbReference>
<keyword evidence="5 8" id="KW-0533">Nickel</keyword>
<keyword evidence="7" id="KW-0560">Oxidoreductase</keyword>
<dbReference type="AlphaFoldDB" id="A0A498R6P7"/>
<dbReference type="Gene3D" id="1.10.645.10">
    <property type="entry name" value="Cytochrome-c3 Hydrogenase, chain B"/>
    <property type="match status" value="1"/>
</dbReference>
<feature type="binding site" evidence="8">
    <location>
        <position position="454"/>
    </location>
    <ligand>
        <name>Mg(2+)</name>
        <dbReference type="ChEBI" id="CHEBI:18420"/>
    </ligand>
</feature>
<keyword evidence="8" id="KW-0408">Iron</keyword>
<sequence>MTVKTIFPVTRVHEPLRVDVDVQGGKVVDAWVSSTLFRGFEAMMYGRDPRDAALFTQRICGICSSAHAIAGTLAQQEAFGVAAPSNGQLLTNLIFAADMIQNHLRHFYLLAFYDYVMGPDRPPFVPRQKGDYRLPKKVNDTLLAHGDTGIDMAMRAHEMMAVFGAKAPHQQTILPTGVTEMASTDRIMAYSGILKEITAWVEQTMLEDTMTIADHYRDYYDIGSGYGNLMSYGIFPAPVTGVRDFAPGLIINRGAVEALDVAQIAEDIRFSWYRQNGDSRPPVQGTTVPDREKEGAYSWVKAPRYHGQAVEGGPLARGWINGDYRRGISVMDRIVARTRETAKLCRLAAEWLEQLLPGAPTFTPYTPKTQGEGVGLTDAMRGALGHWLSVREGKVVHYQIVPPSTWNFSPRDGGGKRGPVEEALLGTPVADADSLIEVGRVVRSFDPCFSCAVHALTLPGAGNGRAAFPESRSV</sequence>
<dbReference type="PANTHER" id="PTHR42958:SF2">
    <property type="entry name" value="UPTAKE HYDROGENASE LARGE SUBUNIT"/>
    <property type="match status" value="1"/>
</dbReference>
<feature type="binding site" evidence="8">
    <location>
        <position position="400"/>
    </location>
    <ligand>
        <name>Mg(2+)</name>
        <dbReference type="ChEBI" id="CHEBI:18420"/>
    </ligand>
</feature>
<reference evidence="9 10" key="1">
    <citation type="submission" date="2018-06" db="EMBL/GenBank/DDBJ databases">
        <authorList>
            <person name="Strepis N."/>
        </authorList>
    </citation>
    <scope>NUCLEOTIDE SEQUENCE [LARGE SCALE GENOMIC DNA]</scope>
    <source>
        <strain evidence="9">LUCI</strain>
    </source>
</reference>
<name>A0A498R6P7_9FIRM</name>
<evidence type="ECO:0000256" key="1">
    <source>
        <dbReference type="ARBA" id="ARBA00001967"/>
    </source>
</evidence>